<dbReference type="AlphaFoldDB" id="A0A660HMX2"/>
<keyword evidence="1" id="KW-0472">Membrane</keyword>
<evidence type="ECO:0000313" key="2">
    <source>
        <dbReference type="EMBL" id="AYJ01387.1"/>
    </source>
</evidence>
<accession>A0A660HMX2</accession>
<proteinExistence type="predicted"/>
<protein>
    <submittedName>
        <fullName evidence="2">Uncharacterized protein</fullName>
    </submittedName>
</protein>
<gene>
    <name evidence="2" type="ORF">CWO85_02645</name>
</gene>
<sequence>MINSTIFLKQLLLINYIFFLIIINKNLIFELNIFLLYNFIIFFLFYIVILNEKKKKNYIYFLI</sequence>
<dbReference type="EMBL" id="CP025121">
    <property type="protein sequence ID" value="AYJ01387.1"/>
    <property type="molecule type" value="Genomic_DNA"/>
</dbReference>
<name>A0A660HMX2_ZIZJU</name>
<keyword evidence="1" id="KW-1133">Transmembrane helix</keyword>
<dbReference type="KEGG" id="pzi:CWO85_02645"/>
<feature type="transmembrane region" description="Helical" evidence="1">
    <location>
        <begin position="12"/>
        <end position="28"/>
    </location>
</feature>
<evidence type="ECO:0000256" key="1">
    <source>
        <dbReference type="SAM" id="Phobius"/>
    </source>
</evidence>
<evidence type="ECO:0000313" key="3">
    <source>
        <dbReference type="Proteomes" id="UP000272462"/>
    </source>
</evidence>
<keyword evidence="1" id="KW-0812">Transmembrane</keyword>
<reference evidence="2 3" key="1">
    <citation type="journal article" date="2018" name="BMC Genomics">
        <title>Comparative genome analysis of jujube witches'-broom Phytoplasma, an obligate pathogen that causes jujube witches'-broom disease.</title>
        <authorList>
            <person name="Wang J."/>
            <person name="Song L."/>
            <person name="Jiao Q."/>
            <person name="Yang S."/>
            <person name="Gao R."/>
            <person name="Lu X."/>
            <person name="Zhou G."/>
        </authorList>
    </citation>
    <scope>NUCLEOTIDE SEQUENCE [LARGE SCALE GENOMIC DNA]</scope>
    <source>
        <strain evidence="2">Jwb-nky</strain>
    </source>
</reference>
<feature type="transmembrane region" description="Helical" evidence="1">
    <location>
        <begin position="34"/>
        <end position="51"/>
    </location>
</feature>
<organism evidence="2 3">
    <name type="scientific">Ziziphus jujuba witches'-broom phytoplasma</name>
    <dbReference type="NCBI Taxonomy" id="135727"/>
    <lineage>
        <taxon>Bacteria</taxon>
        <taxon>Bacillati</taxon>
        <taxon>Mycoplasmatota</taxon>
        <taxon>Mollicutes</taxon>
        <taxon>Acholeplasmatales</taxon>
        <taxon>Acholeplasmataceae</taxon>
        <taxon>Candidatus Phytoplasma</taxon>
        <taxon>16SrV (Elm yellows group)</taxon>
    </lineage>
</organism>
<keyword evidence="3" id="KW-1185">Reference proteome</keyword>
<dbReference type="Proteomes" id="UP000272462">
    <property type="component" value="Chromosome"/>
</dbReference>